<comment type="caution">
    <text evidence="7">The sequence shown here is derived from an EMBL/GenBank/DDBJ whole genome shotgun (WGS) entry which is preliminary data.</text>
</comment>
<evidence type="ECO:0000256" key="3">
    <source>
        <dbReference type="ARBA" id="ARBA00023098"/>
    </source>
</evidence>
<feature type="region of interest" description="Disordered" evidence="5">
    <location>
        <begin position="1"/>
        <end position="97"/>
    </location>
</feature>
<dbReference type="EMBL" id="SPAZ01000367">
    <property type="protein sequence ID" value="TQE15533.1"/>
    <property type="molecule type" value="Genomic_DNA"/>
</dbReference>
<reference evidence="7 8" key="1">
    <citation type="submission" date="2019-03" db="EMBL/GenBank/DDBJ databases">
        <title>Comparative genomic analyses of the sweetpotato soil rot pathogen, Streptomyces ipomoeae.</title>
        <authorList>
            <person name="Ruschel Soares N."/>
            <person name="Badger J.H."/>
            <person name="Huguet-Tapia J.C."/>
            <person name="Clark C.A."/>
            <person name="Pettis G.S."/>
        </authorList>
    </citation>
    <scope>NUCLEOTIDE SEQUENCE [LARGE SCALE GENOMIC DNA]</scope>
    <source>
        <strain evidence="7 8">88-35</strain>
    </source>
</reference>
<name>A0AAE8VV55_9ACTN</name>
<dbReference type="AlphaFoldDB" id="A0AAE8VV55"/>
<dbReference type="GO" id="GO:0016042">
    <property type="term" value="P:lipid catabolic process"/>
    <property type="evidence" value="ECO:0007669"/>
    <property type="project" value="UniProtKB-UniRule"/>
</dbReference>
<evidence type="ECO:0000313" key="7">
    <source>
        <dbReference type="EMBL" id="TQE15533.1"/>
    </source>
</evidence>
<protein>
    <submittedName>
        <fullName evidence="7">Patatin-like phospholipase family protein</fullName>
    </submittedName>
</protein>
<feature type="compositionally biased region" description="Basic residues" evidence="5">
    <location>
        <begin position="36"/>
        <end position="46"/>
    </location>
</feature>
<comment type="caution">
    <text evidence="4">Lacks conserved residue(s) required for the propagation of feature annotation.</text>
</comment>
<dbReference type="CDD" id="cd07209">
    <property type="entry name" value="Pat_hypo_Ecoli_Z1214_like"/>
    <property type="match status" value="1"/>
</dbReference>
<dbReference type="Gene3D" id="3.40.1090.10">
    <property type="entry name" value="Cytosolic phospholipase A2 catalytic domain"/>
    <property type="match status" value="2"/>
</dbReference>
<dbReference type="SUPFAM" id="SSF52151">
    <property type="entry name" value="FabD/lysophospholipase-like"/>
    <property type="match status" value="1"/>
</dbReference>
<accession>A0AAE8VV55</accession>
<gene>
    <name evidence="7" type="ORF">Sipo8835_45295</name>
</gene>
<dbReference type="InterPro" id="IPR016035">
    <property type="entry name" value="Acyl_Trfase/lysoPLipase"/>
</dbReference>
<dbReference type="PANTHER" id="PTHR14226">
    <property type="entry name" value="NEUROPATHY TARGET ESTERASE/SWISS CHEESE D.MELANOGASTER"/>
    <property type="match status" value="1"/>
</dbReference>
<evidence type="ECO:0000256" key="1">
    <source>
        <dbReference type="ARBA" id="ARBA00022801"/>
    </source>
</evidence>
<organism evidence="7 8">
    <name type="scientific">Streptomyces ipomoeae</name>
    <dbReference type="NCBI Taxonomy" id="103232"/>
    <lineage>
        <taxon>Bacteria</taxon>
        <taxon>Bacillati</taxon>
        <taxon>Actinomycetota</taxon>
        <taxon>Actinomycetes</taxon>
        <taxon>Kitasatosporales</taxon>
        <taxon>Streptomycetaceae</taxon>
        <taxon>Streptomyces</taxon>
    </lineage>
</organism>
<evidence type="ECO:0000313" key="8">
    <source>
        <dbReference type="Proteomes" id="UP000318720"/>
    </source>
</evidence>
<keyword evidence="2 4" id="KW-0442">Lipid degradation</keyword>
<feature type="short sequence motif" description="GXSXG" evidence="4">
    <location>
        <begin position="137"/>
        <end position="141"/>
    </location>
</feature>
<keyword evidence="1 4" id="KW-0378">Hydrolase</keyword>
<sequence>MPMPKFPGTEPPVGMSRRPRPAPPGKPGVHQGPLPVRRRPAHRRRPPSPPPWKHTMTHALTAHDQADPLRSQPSSSLPEPLLPRHRSTSAPAGHGPTGRSRMMVAFVLQGGASLAAVQVGMLRALTEAGIRPDLVIGSSAGALNAVAFAQDPTAEGLDQLHQLWTRARRGDVFPLRLLSLATGLTGLRDSLADPDRLRALIERGLQVHNLRDTRIPAHVVATDAQSGTPVVLSAGPAVDALLASASIPGVLPPVARNGQLLVDGSLSADIPIRQAEALGATTSYVLPSLLTAEPQTPVTGALPMLIRTIGMMLGRTSASDLTAAQGEVHILPTPGVRSGLNPLDFRHAAELIRLGYDTTRPWLADRCKHA</sequence>
<dbReference type="InterPro" id="IPR050301">
    <property type="entry name" value="NTE"/>
</dbReference>
<dbReference type="Proteomes" id="UP000318720">
    <property type="component" value="Unassembled WGS sequence"/>
</dbReference>
<dbReference type="GO" id="GO:0016787">
    <property type="term" value="F:hydrolase activity"/>
    <property type="evidence" value="ECO:0007669"/>
    <property type="project" value="UniProtKB-UniRule"/>
</dbReference>
<dbReference type="PROSITE" id="PS51635">
    <property type="entry name" value="PNPLA"/>
    <property type="match status" value="1"/>
</dbReference>
<evidence type="ECO:0000259" key="6">
    <source>
        <dbReference type="PROSITE" id="PS51635"/>
    </source>
</evidence>
<feature type="active site" description="Proton acceptor" evidence="4">
    <location>
        <position position="263"/>
    </location>
</feature>
<evidence type="ECO:0000256" key="5">
    <source>
        <dbReference type="SAM" id="MobiDB-lite"/>
    </source>
</evidence>
<keyword evidence="3 4" id="KW-0443">Lipid metabolism</keyword>
<feature type="active site" description="Nucleophile" evidence="4">
    <location>
        <position position="139"/>
    </location>
</feature>
<evidence type="ECO:0000256" key="2">
    <source>
        <dbReference type="ARBA" id="ARBA00022963"/>
    </source>
</evidence>
<evidence type="ECO:0000256" key="4">
    <source>
        <dbReference type="PROSITE-ProRule" id="PRU01161"/>
    </source>
</evidence>
<dbReference type="PANTHER" id="PTHR14226:SF29">
    <property type="entry name" value="NEUROPATHY TARGET ESTERASE SWS"/>
    <property type="match status" value="1"/>
</dbReference>
<proteinExistence type="predicted"/>
<feature type="domain" description="PNPLA" evidence="6">
    <location>
        <begin position="106"/>
        <end position="276"/>
    </location>
</feature>
<dbReference type="Pfam" id="PF01734">
    <property type="entry name" value="Patatin"/>
    <property type="match status" value="1"/>
</dbReference>
<dbReference type="InterPro" id="IPR002641">
    <property type="entry name" value="PNPLA_dom"/>
</dbReference>
<feature type="compositionally biased region" description="Low complexity" evidence="5">
    <location>
        <begin position="68"/>
        <end position="79"/>
    </location>
</feature>